<dbReference type="OrthoDB" id="37537at2759"/>
<dbReference type="InterPro" id="IPR036812">
    <property type="entry name" value="NAD(P)_OxRdtase_dom_sf"/>
</dbReference>
<protein>
    <submittedName>
        <fullName evidence="1">1371_t:CDS:1</fullName>
    </submittedName>
</protein>
<keyword evidence="2" id="KW-1185">Reference proteome</keyword>
<dbReference type="AlphaFoldDB" id="A0A9N9FIK6"/>
<comment type="caution">
    <text evidence="1">The sequence shown here is derived from an EMBL/GenBank/DDBJ whole genome shotgun (WGS) entry which is preliminary data.</text>
</comment>
<dbReference type="Proteomes" id="UP000789508">
    <property type="component" value="Unassembled WGS sequence"/>
</dbReference>
<sequence>MSVLRELGKTGVKIPTIGLGCMGMSEFYGSSDEAENLNVLNRAIDLGCVFWDTAVSIIFNRLPRYLH</sequence>
<organism evidence="1 2">
    <name type="scientific">Ambispora leptoticha</name>
    <dbReference type="NCBI Taxonomy" id="144679"/>
    <lineage>
        <taxon>Eukaryota</taxon>
        <taxon>Fungi</taxon>
        <taxon>Fungi incertae sedis</taxon>
        <taxon>Mucoromycota</taxon>
        <taxon>Glomeromycotina</taxon>
        <taxon>Glomeromycetes</taxon>
        <taxon>Archaeosporales</taxon>
        <taxon>Ambisporaceae</taxon>
        <taxon>Ambispora</taxon>
    </lineage>
</organism>
<evidence type="ECO:0000313" key="1">
    <source>
        <dbReference type="EMBL" id="CAG8539037.1"/>
    </source>
</evidence>
<accession>A0A9N9FIK6</accession>
<name>A0A9N9FIK6_9GLOM</name>
<dbReference type="EMBL" id="CAJVPS010001464">
    <property type="protein sequence ID" value="CAG8539037.1"/>
    <property type="molecule type" value="Genomic_DNA"/>
</dbReference>
<dbReference type="Gene3D" id="3.20.20.100">
    <property type="entry name" value="NADP-dependent oxidoreductase domain"/>
    <property type="match status" value="1"/>
</dbReference>
<dbReference type="SUPFAM" id="SSF51430">
    <property type="entry name" value="NAD(P)-linked oxidoreductase"/>
    <property type="match status" value="1"/>
</dbReference>
<reference evidence="1" key="1">
    <citation type="submission" date="2021-06" db="EMBL/GenBank/DDBJ databases">
        <authorList>
            <person name="Kallberg Y."/>
            <person name="Tangrot J."/>
            <person name="Rosling A."/>
        </authorList>
    </citation>
    <scope>NUCLEOTIDE SEQUENCE</scope>
    <source>
        <strain evidence="1">FL130A</strain>
    </source>
</reference>
<evidence type="ECO:0000313" key="2">
    <source>
        <dbReference type="Proteomes" id="UP000789508"/>
    </source>
</evidence>
<gene>
    <name evidence="1" type="ORF">ALEPTO_LOCUS5316</name>
</gene>
<proteinExistence type="predicted"/>